<feature type="signal peptide" evidence="1">
    <location>
        <begin position="1"/>
        <end position="38"/>
    </location>
</feature>
<dbReference type="Proteomes" id="UP000662703">
    <property type="component" value="Unassembled WGS sequence"/>
</dbReference>
<keyword evidence="3" id="KW-1185">Reference proteome</keyword>
<dbReference type="PANTHER" id="PTHR34387:SF1">
    <property type="entry name" value="PERIPLASMIC IMMUNOGENIC PROTEIN"/>
    <property type="match status" value="1"/>
</dbReference>
<organism evidence="2 3">
    <name type="scientific">Alloalcanivorax profundimaris</name>
    <dbReference type="NCBI Taxonomy" id="2735259"/>
    <lineage>
        <taxon>Bacteria</taxon>
        <taxon>Pseudomonadati</taxon>
        <taxon>Pseudomonadota</taxon>
        <taxon>Gammaproteobacteria</taxon>
        <taxon>Oceanospirillales</taxon>
        <taxon>Alcanivoracaceae</taxon>
        <taxon>Alloalcanivorax</taxon>
    </lineage>
</organism>
<dbReference type="Gene3D" id="3.30.110.170">
    <property type="entry name" value="Protein of unknown function (DUF541), domain 1"/>
    <property type="match status" value="1"/>
</dbReference>
<dbReference type="PANTHER" id="PTHR34387">
    <property type="entry name" value="SLR1258 PROTEIN"/>
    <property type="match status" value="1"/>
</dbReference>
<dbReference type="EMBL" id="ARXX01000015">
    <property type="protein sequence ID" value="MBF5056009.1"/>
    <property type="molecule type" value="Genomic_DNA"/>
</dbReference>
<evidence type="ECO:0000256" key="1">
    <source>
        <dbReference type="SAM" id="SignalP"/>
    </source>
</evidence>
<feature type="chain" id="PRO_5047051934" evidence="1">
    <location>
        <begin position="39"/>
        <end position="245"/>
    </location>
</feature>
<dbReference type="Pfam" id="PF04402">
    <property type="entry name" value="SIMPL"/>
    <property type="match status" value="1"/>
</dbReference>
<evidence type="ECO:0000313" key="2">
    <source>
        <dbReference type="EMBL" id="MBF5056009.1"/>
    </source>
</evidence>
<keyword evidence="1" id="KW-0732">Signal</keyword>
<gene>
    <name evidence="2" type="ORF">Y5W_01303</name>
</gene>
<proteinExistence type="predicted"/>
<accession>A0ABS0APG6</accession>
<dbReference type="InterPro" id="IPR052022">
    <property type="entry name" value="26kDa_periplasmic_antigen"/>
</dbReference>
<dbReference type="InterPro" id="IPR007497">
    <property type="entry name" value="SIMPL/DUF541"/>
</dbReference>
<evidence type="ECO:0000313" key="3">
    <source>
        <dbReference type="Proteomes" id="UP000662703"/>
    </source>
</evidence>
<protein>
    <submittedName>
        <fullName evidence="2">Enolase</fullName>
    </submittedName>
</protein>
<dbReference type="Gene3D" id="3.30.70.2970">
    <property type="entry name" value="Protein of unknown function (DUF541), domain 2"/>
    <property type="match status" value="1"/>
</dbReference>
<comment type="caution">
    <text evidence="2">The sequence shown here is derived from an EMBL/GenBank/DDBJ whole genome shotgun (WGS) entry which is preliminary data.</text>
</comment>
<reference evidence="2 3" key="1">
    <citation type="submission" date="2012-09" db="EMBL/GenBank/DDBJ databases">
        <title>Genome Sequence of alkane-degrading Bacterium Alcanivorax sp. 521-1.</title>
        <authorList>
            <person name="Lai Q."/>
            <person name="Shao Z."/>
        </authorList>
    </citation>
    <scope>NUCLEOTIDE SEQUENCE [LARGE SCALE GENOMIC DNA]</scope>
    <source>
        <strain evidence="2 3">521-1</strain>
    </source>
</reference>
<name>A0ABS0APG6_9GAMM</name>
<sequence>MQAGLDQPSTKEITMVKPAPLFAGLLAALLLTACGAPATPEQRDTVNVSGEGSVKARPDLFSLTAVARERGDDIAAMKSTVDDQVQAMLDLADDLDIPEKSVTASDIQISPEWQYQPERKLIGHQVSREVTFKVSGVERYAELADGLAGLGLKELRPAGSEISNADELAHQALEKAVKDARDKAEILARAAGRELGEAMQINAQGYRMPQPMMMRADMAKTESADSYRPGEQDVTATVQITFELD</sequence>